<proteinExistence type="predicted"/>
<feature type="transmembrane region" description="Helical" evidence="1">
    <location>
        <begin position="130"/>
        <end position="154"/>
    </location>
</feature>
<keyword evidence="3" id="KW-1185">Reference proteome</keyword>
<dbReference type="Proteomes" id="UP000261340">
    <property type="component" value="Unplaced"/>
</dbReference>
<protein>
    <submittedName>
        <fullName evidence="2">Si:ch73-352p4.8</fullName>
    </submittedName>
</protein>
<dbReference type="PANTHER" id="PTHR11785:SF246">
    <property type="entry name" value="CYSTINE_GLUTAMATE TRANSPORTER"/>
    <property type="match status" value="1"/>
</dbReference>
<feature type="transmembrane region" description="Helical" evidence="1">
    <location>
        <begin position="99"/>
        <end position="118"/>
    </location>
</feature>
<evidence type="ECO:0000256" key="1">
    <source>
        <dbReference type="SAM" id="Phobius"/>
    </source>
</evidence>
<keyword evidence="1" id="KW-0472">Membrane</keyword>
<feature type="transmembrane region" description="Helical" evidence="1">
    <location>
        <begin position="227"/>
        <end position="251"/>
    </location>
</feature>
<dbReference type="InterPro" id="IPR050598">
    <property type="entry name" value="AminoAcid_Transporter"/>
</dbReference>
<feature type="transmembrane region" description="Helical" evidence="1">
    <location>
        <begin position="194"/>
        <end position="215"/>
    </location>
</feature>
<organism evidence="2 3">
    <name type="scientific">Amphilophus citrinellus</name>
    <name type="common">Midas cichlid</name>
    <name type="synonym">Cichlasoma citrinellum</name>
    <dbReference type="NCBI Taxonomy" id="61819"/>
    <lineage>
        <taxon>Eukaryota</taxon>
        <taxon>Metazoa</taxon>
        <taxon>Chordata</taxon>
        <taxon>Craniata</taxon>
        <taxon>Vertebrata</taxon>
        <taxon>Euteleostomi</taxon>
        <taxon>Actinopterygii</taxon>
        <taxon>Neopterygii</taxon>
        <taxon>Teleostei</taxon>
        <taxon>Neoteleostei</taxon>
        <taxon>Acanthomorphata</taxon>
        <taxon>Ovalentaria</taxon>
        <taxon>Cichlomorphae</taxon>
        <taxon>Cichliformes</taxon>
        <taxon>Cichlidae</taxon>
        <taxon>New World cichlids</taxon>
        <taxon>Cichlasomatinae</taxon>
        <taxon>Heroini</taxon>
        <taxon>Amphilophus</taxon>
    </lineage>
</organism>
<feature type="transmembrane region" description="Helical" evidence="1">
    <location>
        <begin position="263"/>
        <end position="289"/>
    </location>
</feature>
<keyword evidence="1" id="KW-0812">Transmembrane</keyword>
<accession>A0A3Q0RQ16</accession>
<evidence type="ECO:0000313" key="3">
    <source>
        <dbReference type="Proteomes" id="UP000261340"/>
    </source>
</evidence>
<dbReference type="Ensembl" id="ENSACIT00000014844.1">
    <property type="protein sequence ID" value="ENSACIP00000014459.1"/>
    <property type="gene ID" value="ENSACIG00000011246.1"/>
</dbReference>
<feature type="transmembrane region" description="Helical" evidence="1">
    <location>
        <begin position="61"/>
        <end position="78"/>
    </location>
</feature>
<keyword evidence="1" id="KW-1133">Transmembrane helix</keyword>
<dbReference type="PANTHER" id="PTHR11785">
    <property type="entry name" value="AMINO ACID TRANSPORTER"/>
    <property type="match status" value="1"/>
</dbReference>
<reference evidence="2" key="1">
    <citation type="submission" date="2025-08" db="UniProtKB">
        <authorList>
            <consortium name="Ensembl"/>
        </authorList>
    </citation>
    <scope>IDENTIFICATION</scope>
</reference>
<dbReference type="GO" id="GO:0015179">
    <property type="term" value="F:L-amino acid transmembrane transporter activity"/>
    <property type="evidence" value="ECO:0007669"/>
    <property type="project" value="TreeGrafter"/>
</dbReference>
<name>A0A3Q0RQ16_AMPCI</name>
<dbReference type="STRING" id="61819.ENSACIP00000014459"/>
<feature type="transmembrane region" description="Helical" evidence="1">
    <location>
        <begin position="27"/>
        <end position="49"/>
    </location>
</feature>
<dbReference type="GeneTree" id="ENSGT00940000166093"/>
<feature type="transmembrane region" description="Helical" evidence="1">
    <location>
        <begin position="166"/>
        <end position="188"/>
    </location>
</feature>
<sequence length="325" mass="36663">MENTQVNKEEDNKKKTDEELVHLWRELGLLPAVSFSIGTVVGSGIFIALKGVLMNSGSGGLSLLVWALCGVLSLFGKIKIKCTLSLYSWLKTCFHTFKIGSLCIYVLNIWCFLCLLWIKYGFKRLANHCVLFLFIFHVASFSLRQLTFCCYISLSVPCLNRNMPLAIIFSMVTLTVLYRLVNVAYYTVLAPAELLLPDAVALLLPFFLIFFVGAREAMIHTCKHTPLPAYSLMVIMLIGEDISQLISLTFFSHWLSTALAPWGMVPVIIAVTFRAVCALMLSGIPIYYMTVYHFHLPPRCRRIFNYCSKLLQILLEVAQEEVSAC</sequence>
<evidence type="ECO:0000313" key="2">
    <source>
        <dbReference type="Ensembl" id="ENSACIP00000014459.1"/>
    </source>
</evidence>
<reference evidence="2" key="2">
    <citation type="submission" date="2025-09" db="UniProtKB">
        <authorList>
            <consortium name="Ensembl"/>
        </authorList>
    </citation>
    <scope>IDENTIFICATION</scope>
</reference>
<dbReference type="AlphaFoldDB" id="A0A3Q0RQ16"/>